<keyword evidence="2" id="KW-0472">Membrane</keyword>
<comment type="caution">
    <text evidence="3">The sequence shown here is derived from an EMBL/GenBank/DDBJ whole genome shotgun (WGS) entry which is preliminary data.</text>
</comment>
<sequence length="75" mass="8441">MKTQKEDKENHDNHVHSDQESEEGHNHEGGIFGVNTELYFAILSGVCLAIGYGFTYINGLPSWSSLVLYIAAYFF</sequence>
<protein>
    <submittedName>
        <fullName evidence="3">Uncharacterized protein</fullName>
    </submittedName>
</protein>
<gene>
    <name evidence="3" type="ORF">O0955_08730</name>
</gene>
<accession>A0ABT4L865</accession>
<organism evidence="3 4">
    <name type="scientific">Pedobacter punctiformis</name>
    <dbReference type="NCBI Taxonomy" id="3004097"/>
    <lineage>
        <taxon>Bacteria</taxon>
        <taxon>Pseudomonadati</taxon>
        <taxon>Bacteroidota</taxon>
        <taxon>Sphingobacteriia</taxon>
        <taxon>Sphingobacteriales</taxon>
        <taxon>Sphingobacteriaceae</taxon>
        <taxon>Pedobacter</taxon>
    </lineage>
</organism>
<dbReference type="Proteomes" id="UP001144347">
    <property type="component" value="Unassembled WGS sequence"/>
</dbReference>
<reference evidence="3" key="1">
    <citation type="submission" date="2022-12" db="EMBL/GenBank/DDBJ databases">
        <title>Genome sequence of HCMS5-2.</title>
        <authorList>
            <person name="Woo H."/>
        </authorList>
    </citation>
    <scope>NUCLEOTIDE SEQUENCE</scope>
    <source>
        <strain evidence="3">HCMS5-2</strain>
    </source>
</reference>
<keyword evidence="2" id="KW-1133">Transmembrane helix</keyword>
<dbReference type="EMBL" id="JAPWGM010000002">
    <property type="protein sequence ID" value="MCZ4244090.1"/>
    <property type="molecule type" value="Genomic_DNA"/>
</dbReference>
<evidence type="ECO:0000256" key="2">
    <source>
        <dbReference type="SAM" id="Phobius"/>
    </source>
</evidence>
<keyword evidence="2" id="KW-0812">Transmembrane</keyword>
<keyword evidence="4" id="KW-1185">Reference proteome</keyword>
<evidence type="ECO:0000256" key="1">
    <source>
        <dbReference type="SAM" id="MobiDB-lite"/>
    </source>
</evidence>
<feature type="region of interest" description="Disordered" evidence="1">
    <location>
        <begin position="1"/>
        <end position="28"/>
    </location>
</feature>
<name>A0ABT4L865_9SPHI</name>
<feature type="transmembrane region" description="Helical" evidence="2">
    <location>
        <begin position="38"/>
        <end position="57"/>
    </location>
</feature>
<proteinExistence type="predicted"/>
<evidence type="ECO:0000313" key="4">
    <source>
        <dbReference type="Proteomes" id="UP001144347"/>
    </source>
</evidence>
<dbReference type="RefSeq" id="WP_269427155.1">
    <property type="nucleotide sequence ID" value="NZ_JAPWGM010000002.1"/>
</dbReference>
<evidence type="ECO:0000313" key="3">
    <source>
        <dbReference type="EMBL" id="MCZ4244090.1"/>
    </source>
</evidence>